<dbReference type="STRING" id="456481.LEPBI_I3331"/>
<reference evidence="1 2" key="1">
    <citation type="journal article" date="2008" name="PLoS ONE">
        <title>Genome sequence of the saprophyte Leptospira biflexa provides insights into the evolution of Leptospira and the pathogenesis of leptospirosis.</title>
        <authorList>
            <person name="Picardeau M."/>
            <person name="Bulach D.M."/>
            <person name="Bouchier C."/>
            <person name="Zuerner R.L."/>
            <person name="Zidane N."/>
            <person name="Wilson P.J."/>
            <person name="Creno S."/>
            <person name="Kuczek E.S."/>
            <person name="Bommezzadri S."/>
            <person name="Davis J.C."/>
            <person name="McGrath A."/>
            <person name="Johnson M.J."/>
            <person name="Boursaux-Eude C."/>
            <person name="Seemann T."/>
            <person name="Rouy Z."/>
            <person name="Coppel R.L."/>
            <person name="Rood J.I."/>
            <person name="Lajus A."/>
            <person name="Davies J.K."/>
            <person name="Medigue C."/>
            <person name="Adler B."/>
        </authorList>
    </citation>
    <scope>NUCLEOTIDE SEQUENCE [LARGE SCALE GENOMIC DNA]</scope>
    <source>
        <strain evidence="2">Patoc 1 / ATCC 23582 / Paris</strain>
    </source>
</reference>
<dbReference type="KEGG" id="lbi:LEPBI_I3331"/>
<dbReference type="EMBL" id="CP000786">
    <property type="protein sequence ID" value="ABZ99396.1"/>
    <property type="molecule type" value="Genomic_DNA"/>
</dbReference>
<evidence type="ECO:0000313" key="2">
    <source>
        <dbReference type="Proteomes" id="UP000001847"/>
    </source>
</evidence>
<organism evidence="1 2">
    <name type="scientific">Leptospira biflexa serovar Patoc (strain Patoc 1 / ATCC 23582 / Paris)</name>
    <dbReference type="NCBI Taxonomy" id="456481"/>
    <lineage>
        <taxon>Bacteria</taxon>
        <taxon>Pseudomonadati</taxon>
        <taxon>Spirochaetota</taxon>
        <taxon>Spirochaetia</taxon>
        <taxon>Leptospirales</taxon>
        <taxon>Leptospiraceae</taxon>
        <taxon>Leptospira</taxon>
    </lineage>
</organism>
<keyword evidence="2" id="KW-1185">Reference proteome</keyword>
<sequence length="154" mass="18049">MQYRPDAKELLSAIQDFMMKELLPKLEGDDILSYKTLVSWNMLGVIAREFDSTEYTNTWLDILASKLSISELEKKYSIDTFRNLSKKERYQILYEWNQDLARAIRETSVHSQMNKTHSNDHSTKLDINPKGNVWTLVKSQLKENLSVSNPRFQT</sequence>
<gene>
    <name evidence="1" type="ordered locus">LEPBI_I3331</name>
</gene>
<dbReference type="BioCyc" id="LBIF456481:LEPBI_RS16320-MONOMER"/>
<evidence type="ECO:0000313" key="1">
    <source>
        <dbReference type="EMBL" id="ABZ99396.1"/>
    </source>
</evidence>
<dbReference type="HOGENOM" id="CLU_1702085_0_0_12"/>
<name>B0SRA4_LEPBP</name>
<proteinExistence type="predicted"/>
<protein>
    <submittedName>
        <fullName evidence="1">Uncharacterized protein</fullName>
    </submittedName>
</protein>
<dbReference type="AlphaFoldDB" id="B0SRA4"/>
<dbReference type="RefSeq" id="WP_012390252.1">
    <property type="nucleotide sequence ID" value="NC_010602.1"/>
</dbReference>
<accession>B0SRA4</accession>
<dbReference type="Proteomes" id="UP000001847">
    <property type="component" value="Chromosome I"/>
</dbReference>
<dbReference type="OrthoDB" id="344134at2"/>